<dbReference type="KEGG" id="spu:105441009"/>
<keyword evidence="1" id="KW-0812">Transmembrane</keyword>
<dbReference type="RefSeq" id="XP_011670003.1">
    <property type="nucleotide sequence ID" value="XM_011671701.2"/>
</dbReference>
<keyword evidence="1" id="KW-1133">Transmembrane helix</keyword>
<dbReference type="Pfam" id="PF16054">
    <property type="entry name" value="TMEM72"/>
    <property type="match status" value="1"/>
</dbReference>
<keyword evidence="3" id="KW-1185">Reference proteome</keyword>
<protein>
    <submittedName>
        <fullName evidence="2">Uncharacterized protein</fullName>
    </submittedName>
</protein>
<proteinExistence type="predicted"/>
<reference evidence="3" key="1">
    <citation type="submission" date="2015-02" db="EMBL/GenBank/DDBJ databases">
        <title>Genome sequencing for Strongylocentrotus purpuratus.</title>
        <authorList>
            <person name="Murali S."/>
            <person name="Liu Y."/>
            <person name="Vee V."/>
            <person name="English A."/>
            <person name="Wang M."/>
            <person name="Skinner E."/>
            <person name="Han Y."/>
            <person name="Muzny D.M."/>
            <person name="Worley K.C."/>
            <person name="Gibbs R.A."/>
        </authorList>
    </citation>
    <scope>NUCLEOTIDE SEQUENCE</scope>
</reference>
<keyword evidence="1" id="KW-0472">Membrane</keyword>
<dbReference type="AlphaFoldDB" id="A0A7M7HIA5"/>
<evidence type="ECO:0000313" key="3">
    <source>
        <dbReference type="Proteomes" id="UP000007110"/>
    </source>
</evidence>
<dbReference type="OrthoDB" id="10069635at2759"/>
<feature type="transmembrane region" description="Helical" evidence="1">
    <location>
        <begin position="54"/>
        <end position="81"/>
    </location>
</feature>
<dbReference type="OMA" id="RATCCHR"/>
<name>A0A7M7HIA5_STRPU</name>
<sequence>MADDHRITVRTSRSVRSQLFGCHPACASNVWALMTSIALLGVGVYFVVNSAAKFWIWVYLFAAGGIVLLLEMMTLFTYTTCCRQRCGKCIKAIWFIDTWKRGLVYVIGGIFCFIPFSVDLRLLCGIMMFIAGFLYISKTCKSTRNPEDRKELVEEEQNQA</sequence>
<organism evidence="2 3">
    <name type="scientific">Strongylocentrotus purpuratus</name>
    <name type="common">Purple sea urchin</name>
    <dbReference type="NCBI Taxonomy" id="7668"/>
    <lineage>
        <taxon>Eukaryota</taxon>
        <taxon>Metazoa</taxon>
        <taxon>Echinodermata</taxon>
        <taxon>Eleutherozoa</taxon>
        <taxon>Echinozoa</taxon>
        <taxon>Echinoidea</taxon>
        <taxon>Euechinoidea</taxon>
        <taxon>Echinacea</taxon>
        <taxon>Camarodonta</taxon>
        <taxon>Echinidea</taxon>
        <taxon>Strongylocentrotidae</taxon>
        <taxon>Strongylocentrotus</taxon>
    </lineage>
</organism>
<dbReference type="InterPro" id="IPR032055">
    <property type="entry name" value="TMEM72"/>
</dbReference>
<evidence type="ECO:0000256" key="1">
    <source>
        <dbReference type="SAM" id="Phobius"/>
    </source>
</evidence>
<evidence type="ECO:0000313" key="2">
    <source>
        <dbReference type="EnsemblMetazoa" id="XP_011670003"/>
    </source>
</evidence>
<reference evidence="2" key="2">
    <citation type="submission" date="2021-01" db="UniProtKB">
        <authorList>
            <consortium name="EnsemblMetazoa"/>
        </authorList>
    </citation>
    <scope>IDENTIFICATION</scope>
</reference>
<dbReference type="GeneID" id="105441009"/>
<dbReference type="Proteomes" id="UP000007110">
    <property type="component" value="Unassembled WGS sequence"/>
</dbReference>
<accession>A0A7M7HIA5</accession>
<feature type="transmembrane region" description="Helical" evidence="1">
    <location>
        <begin position="20"/>
        <end position="48"/>
    </location>
</feature>
<feature type="transmembrane region" description="Helical" evidence="1">
    <location>
        <begin position="102"/>
        <end position="135"/>
    </location>
</feature>
<dbReference type="EnsemblMetazoa" id="XM_011671701">
    <property type="protein sequence ID" value="XP_011670003"/>
    <property type="gene ID" value="LOC105441009"/>
</dbReference>